<dbReference type="Proteomes" id="UP001479436">
    <property type="component" value="Unassembled WGS sequence"/>
</dbReference>
<dbReference type="PANTHER" id="PTHR10954:SF7">
    <property type="entry name" value="RIBONUCLEASE H2 SUBUNIT A"/>
    <property type="match status" value="1"/>
</dbReference>
<evidence type="ECO:0000313" key="11">
    <source>
        <dbReference type="EMBL" id="KAK9729781.1"/>
    </source>
</evidence>
<feature type="domain" description="RNase H type-2" evidence="10">
    <location>
        <begin position="29"/>
        <end position="253"/>
    </location>
</feature>
<comment type="function">
    <text evidence="9">Endonuclease that specifically degrades the RNA of RNA-DNA hybrids.</text>
</comment>
<feature type="binding site" evidence="8">
    <location>
        <position position="35"/>
    </location>
    <ligand>
        <name>a divalent metal cation</name>
        <dbReference type="ChEBI" id="CHEBI:60240"/>
    </ligand>
</feature>
<dbReference type="Gene3D" id="1.10.10.460">
    <property type="entry name" value="Ribonuclease hii. Domain 2"/>
    <property type="match status" value="1"/>
</dbReference>
<dbReference type="InterPro" id="IPR012337">
    <property type="entry name" value="RNaseH-like_sf"/>
</dbReference>
<feature type="binding site" evidence="8">
    <location>
        <position position="36"/>
    </location>
    <ligand>
        <name>a divalent metal cation</name>
        <dbReference type="ChEBI" id="CHEBI:60240"/>
    </ligand>
</feature>
<comment type="cofactor">
    <cofactor evidence="8">
        <name>Mn(2+)</name>
        <dbReference type="ChEBI" id="CHEBI:29035"/>
    </cofactor>
    <cofactor evidence="8">
        <name>Mg(2+)</name>
        <dbReference type="ChEBI" id="CHEBI:18420"/>
    </cofactor>
    <text evidence="8">Manganese or magnesium. Binds 1 divalent metal ion per monomer in the absence of substrate. May bind a second metal ion after substrate binding.</text>
</comment>
<dbReference type="Gene3D" id="3.30.420.10">
    <property type="entry name" value="Ribonuclease H-like superfamily/Ribonuclease H"/>
    <property type="match status" value="1"/>
</dbReference>
<keyword evidence="5 8" id="KW-0479">Metal-binding</keyword>
<keyword evidence="4 8" id="KW-0540">Nuclease</keyword>
<dbReference type="InterPro" id="IPR001352">
    <property type="entry name" value="RNase_HII/HIII"/>
</dbReference>
<evidence type="ECO:0000256" key="1">
    <source>
        <dbReference type="ARBA" id="ARBA00000077"/>
    </source>
</evidence>
<name>A0ABR2WBX1_9FUNG</name>
<evidence type="ECO:0000256" key="4">
    <source>
        <dbReference type="ARBA" id="ARBA00022722"/>
    </source>
</evidence>
<evidence type="ECO:0000259" key="10">
    <source>
        <dbReference type="PROSITE" id="PS51975"/>
    </source>
</evidence>
<evidence type="ECO:0000256" key="6">
    <source>
        <dbReference type="ARBA" id="ARBA00022759"/>
    </source>
</evidence>
<dbReference type="PROSITE" id="PS51975">
    <property type="entry name" value="RNASE_H_2"/>
    <property type="match status" value="1"/>
</dbReference>
<evidence type="ECO:0000313" key="12">
    <source>
        <dbReference type="Proteomes" id="UP001479436"/>
    </source>
</evidence>
<gene>
    <name evidence="11" type="ORF">K7432_000026</name>
</gene>
<reference evidence="11 12" key="1">
    <citation type="submission" date="2023-04" db="EMBL/GenBank/DDBJ databases">
        <title>Genome of Basidiobolus ranarum AG-B5.</title>
        <authorList>
            <person name="Stajich J.E."/>
            <person name="Carter-House D."/>
            <person name="Gryganskyi A."/>
        </authorList>
    </citation>
    <scope>NUCLEOTIDE SEQUENCE [LARGE SCALE GENOMIC DNA]</scope>
    <source>
        <strain evidence="11 12">AG-B5</strain>
    </source>
</reference>
<keyword evidence="12" id="KW-1185">Reference proteome</keyword>
<comment type="caution">
    <text evidence="11">The sequence shown here is derived from an EMBL/GenBank/DDBJ whole genome shotgun (WGS) entry which is preliminary data.</text>
</comment>
<keyword evidence="7 8" id="KW-0378">Hydrolase</keyword>
<dbReference type="CDD" id="cd07181">
    <property type="entry name" value="RNase_HII_eukaryota_like"/>
    <property type="match status" value="1"/>
</dbReference>
<dbReference type="NCBIfam" id="TIGR00729">
    <property type="entry name" value="ribonuclease HII"/>
    <property type="match status" value="1"/>
</dbReference>
<accession>A0ABR2WBX1</accession>
<dbReference type="InterPro" id="IPR004649">
    <property type="entry name" value="RNase_H2_suA"/>
</dbReference>
<keyword evidence="6 8" id="KW-0255">Endonuclease</keyword>
<evidence type="ECO:0000256" key="8">
    <source>
        <dbReference type="PROSITE-ProRule" id="PRU01319"/>
    </source>
</evidence>
<evidence type="ECO:0000256" key="7">
    <source>
        <dbReference type="ARBA" id="ARBA00022801"/>
    </source>
</evidence>
<comment type="similarity">
    <text evidence="3">Belongs to the RNase HII family. Eukaryotic subfamily.</text>
</comment>
<dbReference type="InterPro" id="IPR024567">
    <property type="entry name" value="RNase_HII/HIII_dom"/>
</dbReference>
<sequence>MSLPSGPLLKSYTYATPLPTLVQQDPKLPCILGVDEAGRGPVLGPMVYGICYCPLSLKEKLKEIGFADSKTLAEEQREEHLAIINESTDFIGWSVRVLSPQDISQGMLGRSKYNLNSQAHDTTIQLIRDTLKSGVNVTEVYIDTVGPPDTYQRKLQGIFPAIQITVAKKADSLYPIVSAASICAKVTRDHVLKDWVFAESGVEEVSREFGSGYPSDPKTVAWLQSNLDPVFGYPNIIRFSWSTCSRLLDAQGVKVTWESDEENQNSLVKMFNSKTDERSDYFKNRNLQVVSDF</sequence>
<dbReference type="PANTHER" id="PTHR10954">
    <property type="entry name" value="RIBONUCLEASE H2 SUBUNIT A"/>
    <property type="match status" value="1"/>
</dbReference>
<dbReference type="Pfam" id="PF01351">
    <property type="entry name" value="RNase_HII"/>
    <property type="match status" value="1"/>
</dbReference>
<evidence type="ECO:0000256" key="5">
    <source>
        <dbReference type="ARBA" id="ARBA00022723"/>
    </source>
</evidence>
<dbReference type="EMBL" id="JASJQH010006876">
    <property type="protein sequence ID" value="KAK9729781.1"/>
    <property type="molecule type" value="Genomic_DNA"/>
</dbReference>
<dbReference type="SUPFAM" id="SSF53098">
    <property type="entry name" value="Ribonuclease H-like"/>
    <property type="match status" value="1"/>
</dbReference>
<evidence type="ECO:0000256" key="9">
    <source>
        <dbReference type="RuleBase" id="RU003515"/>
    </source>
</evidence>
<protein>
    <recommendedName>
        <fullName evidence="9">Ribonuclease</fullName>
        <ecNumber evidence="9">3.1.26.4</ecNumber>
    </recommendedName>
</protein>
<comment type="cofactor">
    <cofactor evidence="2">
        <name>Mg(2+)</name>
        <dbReference type="ChEBI" id="CHEBI:18420"/>
    </cofactor>
</comment>
<organism evidence="11 12">
    <name type="scientific">Basidiobolus ranarum</name>
    <dbReference type="NCBI Taxonomy" id="34480"/>
    <lineage>
        <taxon>Eukaryota</taxon>
        <taxon>Fungi</taxon>
        <taxon>Fungi incertae sedis</taxon>
        <taxon>Zoopagomycota</taxon>
        <taxon>Entomophthoromycotina</taxon>
        <taxon>Basidiobolomycetes</taxon>
        <taxon>Basidiobolales</taxon>
        <taxon>Basidiobolaceae</taxon>
        <taxon>Basidiobolus</taxon>
    </lineage>
</organism>
<dbReference type="EC" id="3.1.26.4" evidence="9"/>
<evidence type="ECO:0000256" key="2">
    <source>
        <dbReference type="ARBA" id="ARBA00001946"/>
    </source>
</evidence>
<dbReference type="InterPro" id="IPR036397">
    <property type="entry name" value="RNaseH_sf"/>
</dbReference>
<evidence type="ECO:0000256" key="3">
    <source>
        <dbReference type="ARBA" id="ARBA00007058"/>
    </source>
</evidence>
<dbReference type="InterPro" id="IPR023160">
    <property type="entry name" value="RNase_HII_hlx-loop-hlx_cap_dom"/>
</dbReference>
<comment type="catalytic activity">
    <reaction evidence="1 8 9">
        <text>Endonucleolytic cleavage to 5'-phosphomonoester.</text>
        <dbReference type="EC" id="3.1.26.4"/>
    </reaction>
</comment>
<feature type="binding site" evidence="8">
    <location>
        <position position="143"/>
    </location>
    <ligand>
        <name>a divalent metal cation</name>
        <dbReference type="ChEBI" id="CHEBI:60240"/>
    </ligand>
</feature>
<proteinExistence type="inferred from homology"/>